<dbReference type="EMBL" id="CP134213">
    <property type="protein sequence ID" value="WND23700.1"/>
    <property type="molecule type" value="Genomic_DNA"/>
</dbReference>
<sequence>MPLPAYRPHSRICLRIHTDDCAHGGVKNPISADDARAALIDAQMKARRFCCPDDVLGIDLE</sequence>
<reference evidence="1 2" key="1">
    <citation type="submission" date="2023-09" db="EMBL/GenBank/DDBJ databases">
        <title>The genome sequence of Streptomyces anthocyanicus.</title>
        <authorList>
            <person name="Mo P."/>
        </authorList>
    </citation>
    <scope>NUCLEOTIDE SEQUENCE [LARGE SCALE GENOMIC DNA]</scope>
    <source>
        <strain evidence="1 2">JCM 4387</strain>
    </source>
</reference>
<dbReference type="InterPro" id="IPR046200">
    <property type="entry name" value="DUF6233"/>
</dbReference>
<evidence type="ECO:0000313" key="2">
    <source>
        <dbReference type="Proteomes" id="UP001249394"/>
    </source>
</evidence>
<name>A0ABY9UPJ1_STRVL</name>
<organism evidence="1 2">
    <name type="scientific">Streptomyces violaceus</name>
    <name type="common">Streptomyces venezuelae</name>
    <dbReference type="NCBI Taxonomy" id="1936"/>
    <lineage>
        <taxon>Bacteria</taxon>
        <taxon>Bacillati</taxon>
        <taxon>Actinomycetota</taxon>
        <taxon>Actinomycetes</taxon>
        <taxon>Kitasatosporales</taxon>
        <taxon>Streptomycetaceae</taxon>
        <taxon>Streptomyces</taxon>
    </lineage>
</organism>
<dbReference type="Pfam" id="PF19746">
    <property type="entry name" value="DUF6233"/>
    <property type="match status" value="1"/>
</dbReference>
<proteinExistence type="predicted"/>
<protein>
    <submittedName>
        <fullName evidence="1">DUF6233 domain-containing protein</fullName>
    </submittedName>
</protein>
<gene>
    <name evidence="1" type="ORF">RI060_06705</name>
</gene>
<keyword evidence="2" id="KW-1185">Reference proteome</keyword>
<dbReference type="Proteomes" id="UP001249394">
    <property type="component" value="Chromosome"/>
</dbReference>
<accession>A0ABY9UPJ1</accession>
<evidence type="ECO:0000313" key="1">
    <source>
        <dbReference type="EMBL" id="WND23700.1"/>
    </source>
</evidence>